<feature type="signal peptide" evidence="1">
    <location>
        <begin position="1"/>
        <end position="26"/>
    </location>
</feature>
<dbReference type="Proteomes" id="UP000019678">
    <property type="component" value="Unassembled WGS sequence"/>
</dbReference>
<gene>
    <name evidence="2" type="ORF">CAP_1342</name>
</gene>
<evidence type="ECO:0000256" key="1">
    <source>
        <dbReference type="SAM" id="SignalP"/>
    </source>
</evidence>
<organism evidence="2 3">
    <name type="scientific">Chondromyces apiculatus DSM 436</name>
    <dbReference type="NCBI Taxonomy" id="1192034"/>
    <lineage>
        <taxon>Bacteria</taxon>
        <taxon>Pseudomonadati</taxon>
        <taxon>Myxococcota</taxon>
        <taxon>Polyangia</taxon>
        <taxon>Polyangiales</taxon>
        <taxon>Polyangiaceae</taxon>
        <taxon>Chondromyces</taxon>
    </lineage>
</organism>
<dbReference type="RefSeq" id="WP_156041664.1">
    <property type="nucleotide sequence ID" value="NZ_ASRX01000131.1"/>
</dbReference>
<proteinExistence type="predicted"/>
<accession>A0A017SU56</accession>
<protein>
    <recommendedName>
        <fullName evidence="4">Lipoprotein</fullName>
    </recommendedName>
</protein>
<evidence type="ECO:0000313" key="2">
    <source>
        <dbReference type="EMBL" id="EYF00120.1"/>
    </source>
</evidence>
<reference evidence="2 3" key="1">
    <citation type="submission" date="2013-05" db="EMBL/GenBank/DDBJ databases">
        <title>Genome assembly of Chondromyces apiculatus DSM 436.</title>
        <authorList>
            <person name="Sharma G."/>
            <person name="Khatri I."/>
            <person name="Kaur C."/>
            <person name="Mayilraj S."/>
            <person name="Subramanian S."/>
        </authorList>
    </citation>
    <scope>NUCLEOTIDE SEQUENCE [LARGE SCALE GENOMIC DNA]</scope>
    <source>
        <strain evidence="2 3">DSM 436</strain>
    </source>
</reference>
<keyword evidence="3" id="KW-1185">Reference proteome</keyword>
<dbReference type="AlphaFoldDB" id="A0A017SU56"/>
<dbReference type="PROSITE" id="PS51257">
    <property type="entry name" value="PROKAR_LIPOPROTEIN"/>
    <property type="match status" value="1"/>
</dbReference>
<evidence type="ECO:0008006" key="4">
    <source>
        <dbReference type="Google" id="ProtNLM"/>
    </source>
</evidence>
<comment type="caution">
    <text evidence="2">The sequence shown here is derived from an EMBL/GenBank/DDBJ whole genome shotgun (WGS) entry which is preliminary data.</text>
</comment>
<feature type="chain" id="PRO_5001496352" description="Lipoprotein" evidence="1">
    <location>
        <begin position="27"/>
        <end position="210"/>
    </location>
</feature>
<keyword evidence="1" id="KW-0732">Signal</keyword>
<sequence>MNTNNRIRCFSLVSLVASMAASPAMLGCTADRDTWDSAEIDAIADALEDERAVTDADDAAQLYEEVEALPQDIKDEVKLEIDRRVSERISLQPLGADKSAQVPVDLVFWLSSPLPSHVGTTPRCGGDLDFQVVYSNIPGAYSNPGALRLQTDSLSVYAITSFHGNRIDAYRITDANQVNLCIGMKDVPGTTAGESVQYMFRHRLGLYKSP</sequence>
<evidence type="ECO:0000313" key="3">
    <source>
        <dbReference type="Proteomes" id="UP000019678"/>
    </source>
</evidence>
<dbReference type="EMBL" id="ASRX01000131">
    <property type="protein sequence ID" value="EYF00120.1"/>
    <property type="molecule type" value="Genomic_DNA"/>
</dbReference>
<name>A0A017SU56_9BACT</name>